<dbReference type="InterPro" id="IPR003661">
    <property type="entry name" value="HisK_dim/P_dom"/>
</dbReference>
<evidence type="ECO:0000259" key="8">
    <source>
        <dbReference type="PROSITE" id="PS50109"/>
    </source>
</evidence>
<feature type="domain" description="PAC" evidence="10">
    <location>
        <begin position="106"/>
        <end position="160"/>
    </location>
</feature>
<comment type="catalytic activity">
    <reaction evidence="1">
        <text>ATP + protein L-histidine = ADP + protein N-phospho-L-histidine.</text>
        <dbReference type="EC" id="2.7.13.3"/>
    </reaction>
</comment>
<dbReference type="CDD" id="cd17580">
    <property type="entry name" value="REC_2_DhkD-like"/>
    <property type="match status" value="1"/>
</dbReference>
<dbReference type="Gene3D" id="3.30.450.20">
    <property type="entry name" value="PAS domain"/>
    <property type="match status" value="2"/>
</dbReference>
<feature type="domain" description="PAC" evidence="10">
    <location>
        <begin position="237"/>
        <end position="289"/>
    </location>
</feature>
<dbReference type="InterPro" id="IPR005467">
    <property type="entry name" value="His_kinase_dom"/>
</dbReference>
<dbReference type="Proteomes" id="UP000315995">
    <property type="component" value="Chromosome"/>
</dbReference>
<proteinExistence type="predicted"/>
<dbReference type="SUPFAM" id="SSF55785">
    <property type="entry name" value="PYP-like sensor domain (PAS domain)"/>
    <property type="match status" value="2"/>
</dbReference>
<dbReference type="CDD" id="cd00075">
    <property type="entry name" value="HATPase"/>
    <property type="match status" value="1"/>
</dbReference>
<dbReference type="SUPFAM" id="SSF52172">
    <property type="entry name" value="CheY-like"/>
    <property type="match status" value="1"/>
</dbReference>
<keyword evidence="12" id="KW-1185">Reference proteome</keyword>
<dbReference type="NCBIfam" id="TIGR00229">
    <property type="entry name" value="sensory_box"/>
    <property type="match status" value="2"/>
</dbReference>
<evidence type="ECO:0000259" key="10">
    <source>
        <dbReference type="PROSITE" id="PS50113"/>
    </source>
</evidence>
<dbReference type="EC" id="2.7.13.3" evidence="2"/>
<dbReference type="InterPro" id="IPR036097">
    <property type="entry name" value="HisK_dim/P_sf"/>
</dbReference>
<evidence type="ECO:0000313" key="11">
    <source>
        <dbReference type="EMBL" id="QDG52666.1"/>
    </source>
</evidence>
<dbReference type="GO" id="GO:0000155">
    <property type="term" value="F:phosphorelay sensor kinase activity"/>
    <property type="evidence" value="ECO:0007669"/>
    <property type="project" value="InterPro"/>
</dbReference>
<evidence type="ECO:0000256" key="1">
    <source>
        <dbReference type="ARBA" id="ARBA00000085"/>
    </source>
</evidence>
<dbReference type="InterPro" id="IPR001789">
    <property type="entry name" value="Sig_transdc_resp-reg_receiver"/>
</dbReference>
<organism evidence="11 12">
    <name type="scientific">Persicimonas caeni</name>
    <dbReference type="NCBI Taxonomy" id="2292766"/>
    <lineage>
        <taxon>Bacteria</taxon>
        <taxon>Deltaproteobacteria</taxon>
        <taxon>Bradymonadales</taxon>
        <taxon>Bradymonadaceae</taxon>
        <taxon>Persicimonas</taxon>
    </lineage>
</organism>
<dbReference type="Pfam" id="PF00072">
    <property type="entry name" value="Response_reg"/>
    <property type="match status" value="1"/>
</dbReference>
<dbReference type="InterPro" id="IPR000014">
    <property type="entry name" value="PAS"/>
</dbReference>
<dbReference type="InterPro" id="IPR036890">
    <property type="entry name" value="HATPase_C_sf"/>
</dbReference>
<evidence type="ECO:0000256" key="7">
    <source>
        <dbReference type="SAM" id="Coils"/>
    </source>
</evidence>
<evidence type="ECO:0000256" key="6">
    <source>
        <dbReference type="PROSITE-ProRule" id="PRU00169"/>
    </source>
</evidence>
<dbReference type="InterPro" id="IPR013656">
    <property type="entry name" value="PAS_4"/>
</dbReference>
<dbReference type="PROSITE" id="PS50110">
    <property type="entry name" value="RESPONSE_REGULATORY"/>
    <property type="match status" value="1"/>
</dbReference>
<evidence type="ECO:0000256" key="5">
    <source>
        <dbReference type="ARBA" id="ARBA00022777"/>
    </source>
</evidence>
<dbReference type="PRINTS" id="PR00344">
    <property type="entry name" value="BCTRLSENSOR"/>
</dbReference>
<evidence type="ECO:0000313" key="12">
    <source>
        <dbReference type="Proteomes" id="UP000315995"/>
    </source>
</evidence>
<dbReference type="EMBL" id="CP041186">
    <property type="protein sequence ID" value="QDG52666.1"/>
    <property type="molecule type" value="Genomic_DNA"/>
</dbReference>
<dbReference type="OrthoDB" id="9815202at2"/>
<dbReference type="InterPro" id="IPR035965">
    <property type="entry name" value="PAS-like_dom_sf"/>
</dbReference>
<evidence type="ECO:0000256" key="3">
    <source>
        <dbReference type="ARBA" id="ARBA00022553"/>
    </source>
</evidence>
<dbReference type="Gene3D" id="3.30.565.10">
    <property type="entry name" value="Histidine kinase-like ATPase, C-terminal domain"/>
    <property type="match status" value="1"/>
</dbReference>
<feature type="domain" description="Response regulatory" evidence="9">
    <location>
        <begin position="544"/>
        <end position="660"/>
    </location>
</feature>
<dbReference type="PANTHER" id="PTHR43547:SF2">
    <property type="entry name" value="HYBRID SIGNAL TRANSDUCTION HISTIDINE KINASE C"/>
    <property type="match status" value="1"/>
</dbReference>
<evidence type="ECO:0000256" key="4">
    <source>
        <dbReference type="ARBA" id="ARBA00022679"/>
    </source>
</evidence>
<dbReference type="PROSITE" id="PS50113">
    <property type="entry name" value="PAC"/>
    <property type="match status" value="2"/>
</dbReference>
<evidence type="ECO:0000259" key="9">
    <source>
        <dbReference type="PROSITE" id="PS50110"/>
    </source>
</evidence>
<dbReference type="InterPro" id="IPR000700">
    <property type="entry name" value="PAS-assoc_C"/>
</dbReference>
<reference evidence="11 12" key="1">
    <citation type="submission" date="2019-06" db="EMBL/GenBank/DDBJ databases">
        <title>Persicimonas caeni gen. nov., sp. nov., a predatory bacterium isolated from solar saltern.</title>
        <authorList>
            <person name="Wang S."/>
        </authorList>
    </citation>
    <scope>NUCLEOTIDE SEQUENCE [LARGE SCALE GENOMIC DNA]</scope>
    <source>
        <strain evidence="11 12">YN101</strain>
    </source>
</reference>
<dbReference type="SMART" id="SM00387">
    <property type="entry name" value="HATPase_c"/>
    <property type="match status" value="1"/>
</dbReference>
<dbReference type="PANTHER" id="PTHR43547">
    <property type="entry name" value="TWO-COMPONENT HISTIDINE KINASE"/>
    <property type="match status" value="1"/>
</dbReference>
<dbReference type="SMART" id="SM00448">
    <property type="entry name" value="REC"/>
    <property type="match status" value="1"/>
</dbReference>
<keyword evidence="3 6" id="KW-0597">Phosphoprotein</keyword>
<accession>A0A5B8Y9D2</accession>
<keyword evidence="5" id="KW-0418">Kinase</keyword>
<feature type="modified residue" description="4-aspartylphosphate" evidence="6">
    <location>
        <position position="593"/>
    </location>
</feature>
<dbReference type="RefSeq" id="WP_141199131.1">
    <property type="nucleotide sequence ID" value="NZ_CP041186.1"/>
</dbReference>
<protein>
    <recommendedName>
        <fullName evidence="2">histidine kinase</fullName>
        <ecNumber evidence="2">2.7.13.3</ecNumber>
    </recommendedName>
</protein>
<dbReference type="Gene3D" id="3.40.50.2300">
    <property type="match status" value="1"/>
</dbReference>
<dbReference type="Pfam" id="PF00512">
    <property type="entry name" value="HisKA"/>
    <property type="match status" value="1"/>
</dbReference>
<dbReference type="InterPro" id="IPR004358">
    <property type="entry name" value="Sig_transdc_His_kin-like_C"/>
</dbReference>
<dbReference type="FunFam" id="3.30.565.10:FF:000006">
    <property type="entry name" value="Sensor histidine kinase WalK"/>
    <property type="match status" value="1"/>
</dbReference>
<dbReference type="CDD" id="cd00082">
    <property type="entry name" value="HisKA"/>
    <property type="match status" value="1"/>
</dbReference>
<evidence type="ECO:0000256" key="2">
    <source>
        <dbReference type="ARBA" id="ARBA00012438"/>
    </source>
</evidence>
<dbReference type="SUPFAM" id="SSF47384">
    <property type="entry name" value="Homodimeric domain of signal transducing histidine kinase"/>
    <property type="match status" value="1"/>
</dbReference>
<feature type="domain" description="Histidine kinase" evidence="8">
    <location>
        <begin position="307"/>
        <end position="526"/>
    </location>
</feature>
<keyword evidence="4" id="KW-0808">Transferase</keyword>
<accession>A0A4Y6PWI0</accession>
<dbReference type="InterPro" id="IPR011006">
    <property type="entry name" value="CheY-like_superfamily"/>
</dbReference>
<dbReference type="InterPro" id="IPR003594">
    <property type="entry name" value="HATPase_dom"/>
</dbReference>
<dbReference type="Pfam" id="PF08448">
    <property type="entry name" value="PAS_4"/>
    <property type="match status" value="2"/>
</dbReference>
<dbReference type="SUPFAM" id="SSF55874">
    <property type="entry name" value="ATPase domain of HSP90 chaperone/DNA topoisomerase II/histidine kinase"/>
    <property type="match status" value="1"/>
</dbReference>
<sequence length="660" mass="72788">MSAFEHGGDIAGHIRAHDGTLADLGPPEAWPPTLRTVVDTMLASSQSMFVVWGAARTWLYNNAFADIVGPDHPEAFGGSFEEVGPRLFPELVSVVERGLAGEPSRMEDNHVVLQARGQPNNAYQSVSCTPLRNDDGEVAGVLGILKDTTARQRAADKLRRAHSLIEGITRGTEDMIAAEDRDFRYLYFNEAYSREFEKLWGQQIKVGTSMIEAMAPWPEEQRKAKKLWSRALDGESFTTTMEFGPSEDEMRVYELRFNPIYDEEDRLLGAAHIFRDVTERVRMEEALRESKDRLHEADRRKDEYLAMLGHELRNPLAAVQSATDVVKMAAHDDDPRLVNAARVLERQSDHMAGIIDGLLEVSRIARGKISLSQETLDLRELLQELLNDQSSQVEARDLQIGASISNTPVWVTGDPVRLTQIFGNLMSNAIKFTEPPGRILVEVFEDDDEAVVRVTDTGVGIRSELLPSIFEAFRQEAQDFARSAGGLGLGLALAKNLAELHGGTISAYSPGRGSGAEFVVRLPLVEAPAVEDSAARPQEAGSRCILVVEDNPDAAQMLQDLLELKGHRVTVAHRVSEALEELSSQDFDVVFCDLGLPGASGYELARSVQKDASLDGLELIALTGYGQPEDRRRSAEAGFDEHLTKPVDLKALQRVLDALD</sequence>
<feature type="coiled-coil region" evidence="7">
    <location>
        <begin position="280"/>
        <end position="307"/>
    </location>
</feature>
<dbReference type="Pfam" id="PF02518">
    <property type="entry name" value="HATPase_c"/>
    <property type="match status" value="1"/>
</dbReference>
<dbReference type="SMART" id="SM00388">
    <property type="entry name" value="HisKA"/>
    <property type="match status" value="1"/>
</dbReference>
<keyword evidence="7" id="KW-0175">Coiled coil</keyword>
<dbReference type="AlphaFoldDB" id="A0A4Y6PWI0"/>
<dbReference type="Gene3D" id="1.10.287.130">
    <property type="match status" value="1"/>
</dbReference>
<name>A0A4Y6PWI0_PERCE</name>
<dbReference type="PROSITE" id="PS50109">
    <property type="entry name" value="HIS_KIN"/>
    <property type="match status" value="1"/>
</dbReference>
<gene>
    <name evidence="11" type="ORF">FIV42_18550</name>
</gene>